<dbReference type="OrthoDB" id="9784339at2"/>
<dbReference type="KEGG" id="brv:CFK39_09510"/>
<name>A0A220UD43_9MICO</name>
<accession>A0A220UD43</accession>
<protein>
    <recommendedName>
        <fullName evidence="1">Phosphotyrosine protein phosphatase I domain-containing protein</fullName>
    </recommendedName>
</protein>
<evidence type="ECO:0000259" key="1">
    <source>
        <dbReference type="Pfam" id="PF01451"/>
    </source>
</evidence>
<evidence type="ECO:0000313" key="3">
    <source>
        <dbReference type="Proteomes" id="UP000198398"/>
    </source>
</evidence>
<dbReference type="Pfam" id="PF01451">
    <property type="entry name" value="LMWPc"/>
    <property type="match status" value="1"/>
</dbReference>
<gene>
    <name evidence="2" type="ORF">CFK39_09510</name>
</gene>
<reference evidence="3" key="1">
    <citation type="submission" date="2017-07" db="EMBL/GenBank/DDBJ databases">
        <title>Brachybacterium sp. VR2415.</title>
        <authorList>
            <person name="Tak E.J."/>
            <person name="Bae J.-W."/>
        </authorList>
    </citation>
    <scope>NUCLEOTIDE SEQUENCE [LARGE SCALE GENOMIC DNA]</scope>
    <source>
        <strain evidence="3">VR2415</strain>
    </source>
</reference>
<dbReference type="InterPro" id="IPR023485">
    <property type="entry name" value="Ptyr_pPase"/>
</dbReference>
<feature type="domain" description="Phosphotyrosine protein phosphatase I" evidence="1">
    <location>
        <begin position="7"/>
        <end position="112"/>
    </location>
</feature>
<evidence type="ECO:0000313" key="2">
    <source>
        <dbReference type="EMBL" id="ASK66015.1"/>
    </source>
</evidence>
<dbReference type="Gene3D" id="3.40.50.2300">
    <property type="match status" value="1"/>
</dbReference>
<proteinExistence type="predicted"/>
<organism evidence="2 3">
    <name type="scientific">Brachybacterium avium</name>
    <dbReference type="NCBI Taxonomy" id="2017485"/>
    <lineage>
        <taxon>Bacteria</taxon>
        <taxon>Bacillati</taxon>
        <taxon>Actinomycetota</taxon>
        <taxon>Actinomycetes</taxon>
        <taxon>Micrococcales</taxon>
        <taxon>Dermabacteraceae</taxon>
        <taxon>Brachybacterium</taxon>
    </lineage>
</organism>
<dbReference type="AlphaFoldDB" id="A0A220UD43"/>
<sequence length="201" mass="22018">MSSELLLVVCAANICRSPLAEFLLRRGLAGLPDLWVASAGTLAQSDREICLRVATWCDDESWMAEASAHRSRRIDPDLLEAAALILVSSRDVRADVVLAAPEVRGRTYTLREAAHLGDGFDAAAQTRHLGEVARYATHLDRARVVRGTIQGRRPRWGLTRRADGPDIADGHGRNRWVHRAALEEVSEATAAVVRQLGGRRA</sequence>
<dbReference type="EMBL" id="CP022316">
    <property type="protein sequence ID" value="ASK66015.1"/>
    <property type="molecule type" value="Genomic_DNA"/>
</dbReference>
<dbReference type="InterPro" id="IPR036196">
    <property type="entry name" value="Ptyr_pPase_sf"/>
</dbReference>
<keyword evidence="3" id="KW-1185">Reference proteome</keyword>
<dbReference type="Proteomes" id="UP000198398">
    <property type="component" value="Chromosome"/>
</dbReference>
<dbReference type="SUPFAM" id="SSF52788">
    <property type="entry name" value="Phosphotyrosine protein phosphatases I"/>
    <property type="match status" value="1"/>
</dbReference>